<evidence type="ECO:0000256" key="2">
    <source>
        <dbReference type="ARBA" id="ARBA00004613"/>
    </source>
</evidence>
<feature type="region of interest" description="Disordered" evidence="4">
    <location>
        <begin position="911"/>
        <end position="953"/>
    </location>
</feature>
<protein>
    <recommendedName>
        <fullName evidence="5">Crinkler effector protein N-terminal domain-containing protein</fullName>
    </recommendedName>
</protein>
<dbReference type="InterPro" id="IPR045379">
    <property type="entry name" value="Crinkler_N"/>
</dbReference>
<dbReference type="AlphaFoldDB" id="A0A9P6FWM8"/>
<dbReference type="EMBL" id="JAABOA010001202">
    <property type="protein sequence ID" value="KAF9582066.1"/>
    <property type="molecule type" value="Genomic_DNA"/>
</dbReference>
<name>A0A9P6FWM8_9FUNG</name>
<evidence type="ECO:0000256" key="3">
    <source>
        <dbReference type="ARBA" id="ARBA00022525"/>
    </source>
</evidence>
<evidence type="ECO:0000259" key="5">
    <source>
        <dbReference type="Pfam" id="PF20147"/>
    </source>
</evidence>
<evidence type="ECO:0000256" key="4">
    <source>
        <dbReference type="SAM" id="MobiDB-lite"/>
    </source>
</evidence>
<keyword evidence="7" id="KW-1185">Reference proteome</keyword>
<organism evidence="6 7">
    <name type="scientific">Lunasporangiospora selenospora</name>
    <dbReference type="NCBI Taxonomy" id="979761"/>
    <lineage>
        <taxon>Eukaryota</taxon>
        <taxon>Fungi</taxon>
        <taxon>Fungi incertae sedis</taxon>
        <taxon>Mucoromycota</taxon>
        <taxon>Mortierellomycotina</taxon>
        <taxon>Mortierellomycetes</taxon>
        <taxon>Mortierellales</taxon>
        <taxon>Mortierellaceae</taxon>
        <taxon>Lunasporangiospora</taxon>
    </lineage>
</organism>
<gene>
    <name evidence="6" type="ORF">BGW38_000707</name>
</gene>
<evidence type="ECO:0000313" key="6">
    <source>
        <dbReference type="EMBL" id="KAF9582066.1"/>
    </source>
</evidence>
<dbReference type="GO" id="GO:0005576">
    <property type="term" value="C:extracellular region"/>
    <property type="evidence" value="ECO:0007669"/>
    <property type="project" value="UniProtKB-SubCell"/>
</dbReference>
<dbReference type="OrthoDB" id="2393824at2759"/>
<feature type="compositionally biased region" description="Basic and acidic residues" evidence="4">
    <location>
        <begin position="920"/>
        <end position="953"/>
    </location>
</feature>
<reference evidence="6" key="1">
    <citation type="journal article" date="2020" name="Fungal Divers.">
        <title>Resolving the Mortierellaceae phylogeny through synthesis of multi-gene phylogenetics and phylogenomics.</title>
        <authorList>
            <person name="Vandepol N."/>
            <person name="Liber J."/>
            <person name="Desiro A."/>
            <person name="Na H."/>
            <person name="Kennedy M."/>
            <person name="Barry K."/>
            <person name="Grigoriev I.V."/>
            <person name="Miller A.N."/>
            <person name="O'Donnell K."/>
            <person name="Stajich J.E."/>
            <person name="Bonito G."/>
        </authorList>
    </citation>
    <scope>NUCLEOTIDE SEQUENCE</scope>
    <source>
        <strain evidence="6">KOD1015</strain>
    </source>
</reference>
<comment type="caution">
    <text evidence="6">The sequence shown here is derived from an EMBL/GenBank/DDBJ whole genome shotgun (WGS) entry which is preliminary data.</text>
</comment>
<accession>A0A9P6FWM8</accession>
<sequence length="953" mass="106700">MSESLLKLFCLVDGEATSNAFPVNTESTKTIGDLKELIKAKNAVAFTDVDAKDLTLWRVSLPIIEEDDDDENEISILLDNINKKDKKKLGPANDITDVFPQTPPKKTIHIIVQRPPLSGNSRPGTPLSGEKWHQLVAQIEDDFFAPNSDNYTGLVQFVKGGANIPTTGGTLGGLPFVLPRAGRKTNQPSLLFLNLPESAETQDPPSTADRALEKIRGRAIPLLPLFGVSGCGKTRTTIEMLSKNWGFYFNGSSTDWGSGDLLHFLRLVQQRKRYQNHDLGSNTHVHILALALVLTRVIILHRCLNIAEREGTTFTCKHWMLLQFGFGTMGVKDLFAMLFTSIADEVHRHSVDITTMAAFARDRFSSLRQHLLNLTFNTPSQRFGYKILLVIDEAQNLGKEEFGTFLSKQIPSEADQRAGAASLDNMRPILSPLVHGLYHISADLNLFCVVPCGTGLSIFDMKWLEDSAPVPKGYQERLGPFTDFQGWESLEQVQHYRDLVRRSLPNADARNIFNTRVPDESIPELFARLCGRFRPIVSAIERMIMPSNGRIDWRLAIKETEDTLSSTESQYYGKGNIVFDISRMIRGVHNFESRYAKYQNIRTTLKAFVLEHYLHGRPLLLNKEEAPLVEASVGRILNFGEDTATVLDEPFALRAAVNYFRRYDADFHSAICTLLGSGSNASVHGHQWEMAVLPSLAHVFHDKILSKTDLVREGAKSYDPILSGKAEIVGYVNHLTLGTDFETMSLDAFLDAHVHHGSRKDGQPVPPFYHPAETPSGPDVAFVLRLDNHGYCPVFVQLKMRHKMTKTGTQSAFSTVKSEAVQGHLHETMLQMFCTGDPKRFLGVVIAYPAELAGVEGTFPEVRRSERIRSAQGDTPQCISLRIDKNNIHDLFPKNHMQALDLLKGIKRQLNQTEGGQGNDDQKDEPATKQRRCEDEDKDSHEDEDKDSRMDSN</sequence>
<dbReference type="Proteomes" id="UP000780801">
    <property type="component" value="Unassembled WGS sequence"/>
</dbReference>
<evidence type="ECO:0000256" key="1">
    <source>
        <dbReference type="ARBA" id="ARBA00004340"/>
    </source>
</evidence>
<evidence type="ECO:0000313" key="7">
    <source>
        <dbReference type="Proteomes" id="UP000780801"/>
    </source>
</evidence>
<dbReference type="GO" id="GO:0043657">
    <property type="term" value="C:host cell"/>
    <property type="evidence" value="ECO:0007669"/>
    <property type="project" value="UniProtKB-SubCell"/>
</dbReference>
<dbReference type="Pfam" id="PF20147">
    <property type="entry name" value="Crinkler"/>
    <property type="match status" value="1"/>
</dbReference>
<comment type="subcellular location">
    <subcellularLocation>
        <location evidence="1">Host cell</location>
    </subcellularLocation>
    <subcellularLocation>
        <location evidence="2">Secreted</location>
    </subcellularLocation>
</comment>
<proteinExistence type="predicted"/>
<feature type="domain" description="Crinkler effector protein N-terminal" evidence="5">
    <location>
        <begin position="6"/>
        <end position="113"/>
    </location>
</feature>
<keyword evidence="3" id="KW-0964">Secreted</keyword>